<evidence type="ECO:0000256" key="1">
    <source>
        <dbReference type="SAM" id="MobiDB-lite"/>
    </source>
</evidence>
<feature type="compositionally biased region" description="Polar residues" evidence="1">
    <location>
        <begin position="73"/>
        <end position="85"/>
    </location>
</feature>
<organism evidence="2">
    <name type="scientific">Magallana gigas</name>
    <name type="common">Pacific oyster</name>
    <name type="synonym">Crassostrea gigas</name>
    <dbReference type="NCBI Taxonomy" id="29159"/>
    <lineage>
        <taxon>Eukaryota</taxon>
        <taxon>Metazoa</taxon>
        <taxon>Spiralia</taxon>
        <taxon>Lophotrochozoa</taxon>
        <taxon>Mollusca</taxon>
        <taxon>Bivalvia</taxon>
        <taxon>Autobranchia</taxon>
        <taxon>Pteriomorphia</taxon>
        <taxon>Ostreida</taxon>
        <taxon>Ostreoidea</taxon>
        <taxon>Ostreidae</taxon>
        <taxon>Magallana</taxon>
    </lineage>
</organism>
<dbReference type="EMBL" id="JH817247">
    <property type="protein sequence ID" value="EKC22777.1"/>
    <property type="molecule type" value="Genomic_DNA"/>
</dbReference>
<accession>K1PFV3</accession>
<gene>
    <name evidence="2" type="ORF">CGI_10001499</name>
</gene>
<evidence type="ECO:0000313" key="2">
    <source>
        <dbReference type="EMBL" id="EKC22777.1"/>
    </source>
</evidence>
<dbReference type="InParanoid" id="K1PFV3"/>
<reference evidence="2" key="1">
    <citation type="journal article" date="2012" name="Nature">
        <title>The oyster genome reveals stress adaptation and complexity of shell formation.</title>
        <authorList>
            <person name="Zhang G."/>
            <person name="Fang X."/>
            <person name="Guo X."/>
            <person name="Li L."/>
            <person name="Luo R."/>
            <person name="Xu F."/>
            <person name="Yang P."/>
            <person name="Zhang L."/>
            <person name="Wang X."/>
            <person name="Qi H."/>
            <person name="Xiong Z."/>
            <person name="Que H."/>
            <person name="Xie Y."/>
            <person name="Holland P.W."/>
            <person name="Paps J."/>
            <person name="Zhu Y."/>
            <person name="Wu F."/>
            <person name="Chen Y."/>
            <person name="Wang J."/>
            <person name="Peng C."/>
            <person name="Meng J."/>
            <person name="Yang L."/>
            <person name="Liu J."/>
            <person name="Wen B."/>
            <person name="Zhang N."/>
            <person name="Huang Z."/>
            <person name="Zhu Q."/>
            <person name="Feng Y."/>
            <person name="Mount A."/>
            <person name="Hedgecock D."/>
            <person name="Xu Z."/>
            <person name="Liu Y."/>
            <person name="Domazet-Loso T."/>
            <person name="Du Y."/>
            <person name="Sun X."/>
            <person name="Zhang S."/>
            <person name="Liu B."/>
            <person name="Cheng P."/>
            <person name="Jiang X."/>
            <person name="Li J."/>
            <person name="Fan D."/>
            <person name="Wang W."/>
            <person name="Fu W."/>
            <person name="Wang T."/>
            <person name="Wang B."/>
            <person name="Zhang J."/>
            <person name="Peng Z."/>
            <person name="Li Y."/>
            <person name="Li N."/>
            <person name="Wang J."/>
            <person name="Chen M."/>
            <person name="He Y."/>
            <person name="Tan F."/>
            <person name="Song X."/>
            <person name="Zheng Q."/>
            <person name="Huang R."/>
            <person name="Yang H."/>
            <person name="Du X."/>
            <person name="Chen L."/>
            <person name="Yang M."/>
            <person name="Gaffney P.M."/>
            <person name="Wang S."/>
            <person name="Luo L."/>
            <person name="She Z."/>
            <person name="Ming Y."/>
            <person name="Huang W."/>
            <person name="Zhang S."/>
            <person name="Huang B."/>
            <person name="Zhang Y."/>
            <person name="Qu T."/>
            <person name="Ni P."/>
            <person name="Miao G."/>
            <person name="Wang J."/>
            <person name="Wang Q."/>
            <person name="Steinberg C.E."/>
            <person name="Wang H."/>
            <person name="Li N."/>
            <person name="Qian L."/>
            <person name="Zhang G."/>
            <person name="Li Y."/>
            <person name="Yang H."/>
            <person name="Liu X."/>
            <person name="Wang J."/>
            <person name="Yin Y."/>
            <person name="Wang J."/>
        </authorList>
    </citation>
    <scope>NUCLEOTIDE SEQUENCE [LARGE SCALE GENOMIC DNA]</scope>
    <source>
        <strain evidence="2">05x7-T-G4-1.051#20</strain>
    </source>
</reference>
<protein>
    <submittedName>
        <fullName evidence="2">Uncharacterized protein</fullName>
    </submittedName>
</protein>
<feature type="region of interest" description="Disordered" evidence="1">
    <location>
        <begin position="65"/>
        <end position="85"/>
    </location>
</feature>
<name>K1PFV3_MAGGI</name>
<dbReference type="HOGENOM" id="CLU_2160806_0_0_1"/>
<sequence length="111" mass="11944">MNSTEHTPIMIYLINNLEYGTAADFVDLQEIKEKYSGEASSCPEGTDTEHKGLVVVPLGPGSSASSVFDSSGKHSSPMSSISEDRFANQSSKHLLSGRMHRWVAGIVIQCG</sequence>
<proteinExistence type="predicted"/>
<dbReference type="AlphaFoldDB" id="K1PFV3"/>